<sequence length="667" mass="76276">MATKREKNYKILDIDPYIKPYAGDIRLRMDLYDQAKKRLLQKGQSLRDFASGSLYYGFHRAKGGWTYREWAPNATAMHLIGDFNGWDRSAHPMTQLEDGDWELFVPGEMPHGSLVKVQVTADGRDFDRIPLYANRVVQDPTTGAFDAVIWAPKRAYRWHDKEFLRKKTTPPLVYECHIGMATEEEGIGSYAQFTKNILPRIQKEGYNTIQLMAIMEHPYYGSFGYQVSNFFAASSKYGTPEELKKLIDTAHSMGITVLLDLIHSHAVRNTSEGINCFDGTEYQFFHAGAKGDHPAWGTKLFDYGKDRVLHFLLSNIRYWMEEYHFDGFRFDGVTSMLYHHHGLGVAFDSYDKYFSMDTDVDAVTYLQLANQLIHEIDPAALTVAEDMSGMPGTALPVRDGGLGFDYRLSMGVPDFWINTLKTQRDEQWDMGKMWYELTTRRPKEKNIGYCESHDQALVGDKTIIFWLADQEMYWHMDKASQSIVIDRAIALHKMIRLVSFSLAGEGYLNFMGNEFGHPEWIDFPREGNNWSYKYARRQWSLADNGLLRYGDLLAFDTAMLGTLSGNRIFGRPAQLCLLDQDRKLLCYQKGNYLFICNFHPTQGQNAQFDLPAAGTYTQVLSTDDARFGGFDELCGPAPQTATQGENNTLQWVLPPRTAVVLRKKGGR</sequence>
<dbReference type="Pfam" id="PF00128">
    <property type="entry name" value="Alpha-amylase"/>
    <property type="match status" value="1"/>
</dbReference>
<dbReference type="SMART" id="SM00642">
    <property type="entry name" value="Aamy"/>
    <property type="match status" value="1"/>
</dbReference>
<dbReference type="SUPFAM" id="SSF51445">
    <property type="entry name" value="(Trans)glycosidases"/>
    <property type="match status" value="1"/>
</dbReference>
<keyword evidence="6" id="KW-0119">Carbohydrate metabolism</keyword>
<gene>
    <name evidence="9" type="primary">glgB_1</name>
    <name evidence="9" type="ORF">SAMEA3545359_01396</name>
</gene>
<evidence type="ECO:0000256" key="7">
    <source>
        <dbReference type="PIRSR" id="PIRSR000463-1"/>
    </source>
</evidence>
<dbReference type="GO" id="GO:0005737">
    <property type="term" value="C:cytoplasm"/>
    <property type="evidence" value="ECO:0007669"/>
    <property type="project" value="TreeGrafter"/>
</dbReference>
<dbReference type="PANTHER" id="PTHR43651">
    <property type="entry name" value="1,4-ALPHA-GLUCAN-BRANCHING ENZYME"/>
    <property type="match status" value="1"/>
</dbReference>
<dbReference type="PIRSF" id="PIRSF000463">
    <property type="entry name" value="GlgB"/>
    <property type="match status" value="1"/>
</dbReference>
<evidence type="ECO:0000256" key="1">
    <source>
        <dbReference type="ARBA" id="ARBA00000826"/>
    </source>
</evidence>
<dbReference type="AlphaFoldDB" id="A0A1C6IDQ6"/>
<dbReference type="Gene3D" id="2.60.40.1180">
    <property type="entry name" value="Golgi alpha-mannosidase II"/>
    <property type="match status" value="1"/>
</dbReference>
<dbReference type="Gene3D" id="2.60.40.10">
    <property type="entry name" value="Immunoglobulins"/>
    <property type="match status" value="1"/>
</dbReference>
<dbReference type="EMBL" id="FMHG01000001">
    <property type="protein sequence ID" value="SCJ67997.1"/>
    <property type="molecule type" value="Genomic_DNA"/>
</dbReference>
<feature type="active site" description="Proton donor" evidence="7">
    <location>
        <position position="385"/>
    </location>
</feature>
<evidence type="ECO:0000256" key="3">
    <source>
        <dbReference type="ARBA" id="ARBA00012541"/>
    </source>
</evidence>
<dbReference type="InterPro" id="IPR006048">
    <property type="entry name" value="A-amylase/branching_C"/>
</dbReference>
<accession>A0A1C6IDQ6</accession>
<comment type="similarity">
    <text evidence="2">Belongs to the glycosyl hydrolase 13 family. GlgB subfamily.</text>
</comment>
<dbReference type="Pfam" id="PF02806">
    <property type="entry name" value="Alpha-amylase_C"/>
    <property type="match status" value="1"/>
</dbReference>
<dbReference type="SUPFAM" id="SSF81296">
    <property type="entry name" value="E set domains"/>
    <property type="match status" value="1"/>
</dbReference>
<comment type="catalytic activity">
    <reaction evidence="1">
        <text>Transfers a segment of a (1-&gt;4)-alpha-D-glucan chain to a primary hydroxy group in a similar glucan chain.</text>
        <dbReference type="EC" id="2.4.1.18"/>
    </reaction>
</comment>
<evidence type="ECO:0000256" key="4">
    <source>
        <dbReference type="ARBA" id="ARBA00022676"/>
    </source>
</evidence>
<dbReference type="GO" id="GO:0003844">
    <property type="term" value="F:1,4-alpha-glucan branching enzyme activity"/>
    <property type="evidence" value="ECO:0007669"/>
    <property type="project" value="UniProtKB-EC"/>
</dbReference>
<dbReference type="PANTHER" id="PTHR43651:SF3">
    <property type="entry name" value="1,4-ALPHA-GLUCAN-BRANCHING ENZYME"/>
    <property type="match status" value="1"/>
</dbReference>
<dbReference type="CDD" id="cd02854">
    <property type="entry name" value="E_set_GBE_euk_N"/>
    <property type="match status" value="1"/>
</dbReference>
<keyword evidence="6" id="KW-0624">Polysaccharide degradation</keyword>
<evidence type="ECO:0000313" key="9">
    <source>
        <dbReference type="EMBL" id="SCJ67997.1"/>
    </source>
</evidence>
<proteinExistence type="inferred from homology"/>
<reference evidence="9" key="1">
    <citation type="submission" date="2015-09" db="EMBL/GenBank/DDBJ databases">
        <authorList>
            <consortium name="Pathogen Informatics"/>
        </authorList>
    </citation>
    <scope>NUCLEOTIDE SEQUENCE</scope>
    <source>
        <strain evidence="9">2789STDY5834896</strain>
    </source>
</reference>
<dbReference type="InterPro" id="IPR014756">
    <property type="entry name" value="Ig_E-set"/>
</dbReference>
<dbReference type="InterPro" id="IPR037439">
    <property type="entry name" value="Branching_enzy"/>
</dbReference>
<dbReference type="GO" id="GO:0005978">
    <property type="term" value="P:glycogen biosynthetic process"/>
    <property type="evidence" value="ECO:0007669"/>
    <property type="project" value="InterPro"/>
</dbReference>
<keyword evidence="4 9" id="KW-0328">Glycosyltransferase</keyword>
<keyword evidence="5 9" id="KW-0808">Transferase</keyword>
<evidence type="ECO:0000256" key="2">
    <source>
        <dbReference type="ARBA" id="ARBA00009000"/>
    </source>
</evidence>
<organism evidence="9">
    <name type="scientific">uncultured Anaerotruncus sp</name>
    <dbReference type="NCBI Taxonomy" id="905011"/>
    <lineage>
        <taxon>Bacteria</taxon>
        <taxon>Bacillati</taxon>
        <taxon>Bacillota</taxon>
        <taxon>Clostridia</taxon>
        <taxon>Eubacteriales</taxon>
        <taxon>Oscillospiraceae</taxon>
        <taxon>Anaerotruncus</taxon>
        <taxon>environmental samples</taxon>
    </lineage>
</organism>
<dbReference type="Pfam" id="PF02922">
    <property type="entry name" value="CBM_48"/>
    <property type="match status" value="1"/>
</dbReference>
<dbReference type="CDD" id="cd11321">
    <property type="entry name" value="AmyAc_bac_euk_BE"/>
    <property type="match status" value="1"/>
</dbReference>
<dbReference type="GO" id="GO:0030245">
    <property type="term" value="P:cellulose catabolic process"/>
    <property type="evidence" value="ECO:0007669"/>
    <property type="project" value="UniProtKB-KW"/>
</dbReference>
<dbReference type="SUPFAM" id="SSF51011">
    <property type="entry name" value="Glycosyl hydrolase domain"/>
    <property type="match status" value="1"/>
</dbReference>
<protein>
    <recommendedName>
        <fullName evidence="3">1,4-alpha-glucan branching enzyme</fullName>
        <ecNumber evidence="3">2.4.1.18</ecNumber>
    </recommendedName>
</protein>
<dbReference type="FunFam" id="3.20.20.80:FF:000001">
    <property type="entry name" value="1,4-alpha-glucan branching enzyme"/>
    <property type="match status" value="1"/>
</dbReference>
<keyword evidence="6" id="KW-0136">Cellulose degradation</keyword>
<evidence type="ECO:0000259" key="8">
    <source>
        <dbReference type="SMART" id="SM00642"/>
    </source>
</evidence>
<dbReference type="Gene3D" id="3.20.20.80">
    <property type="entry name" value="Glycosidases"/>
    <property type="match status" value="1"/>
</dbReference>
<dbReference type="InterPro" id="IPR013783">
    <property type="entry name" value="Ig-like_fold"/>
</dbReference>
<dbReference type="GO" id="GO:0043169">
    <property type="term" value="F:cation binding"/>
    <property type="evidence" value="ECO:0007669"/>
    <property type="project" value="InterPro"/>
</dbReference>
<dbReference type="GO" id="GO:0004553">
    <property type="term" value="F:hydrolase activity, hydrolyzing O-glycosyl compounds"/>
    <property type="evidence" value="ECO:0007669"/>
    <property type="project" value="InterPro"/>
</dbReference>
<dbReference type="InterPro" id="IPR004193">
    <property type="entry name" value="Glyco_hydro_13_N"/>
</dbReference>
<dbReference type="InterPro" id="IPR013780">
    <property type="entry name" value="Glyco_hydro_b"/>
</dbReference>
<name>A0A1C6IDQ6_9FIRM</name>
<dbReference type="EC" id="2.4.1.18" evidence="3"/>
<dbReference type="InterPro" id="IPR006047">
    <property type="entry name" value="GH13_cat_dom"/>
</dbReference>
<evidence type="ECO:0000256" key="5">
    <source>
        <dbReference type="ARBA" id="ARBA00022679"/>
    </source>
</evidence>
<feature type="domain" description="Glycosyl hydrolase family 13 catalytic" evidence="8">
    <location>
        <begin position="177"/>
        <end position="540"/>
    </location>
</feature>
<evidence type="ECO:0000256" key="6">
    <source>
        <dbReference type="ARBA" id="ARBA00023001"/>
    </source>
</evidence>
<dbReference type="InterPro" id="IPR017853">
    <property type="entry name" value="GH"/>
</dbReference>
<feature type="active site" description="Nucleophile" evidence="7">
    <location>
        <position position="331"/>
    </location>
</feature>